<comment type="catalytic activity">
    <reaction evidence="1 6">
        <text>a beta-lactam + H2O = a substituted beta-amino acid</text>
        <dbReference type="Rhea" id="RHEA:20401"/>
        <dbReference type="ChEBI" id="CHEBI:15377"/>
        <dbReference type="ChEBI" id="CHEBI:35627"/>
        <dbReference type="ChEBI" id="CHEBI:140347"/>
        <dbReference type="EC" id="3.5.2.6"/>
    </reaction>
</comment>
<evidence type="ECO:0000313" key="10">
    <source>
        <dbReference type="Proteomes" id="UP000050783"/>
    </source>
</evidence>
<dbReference type="Pfam" id="PF13354">
    <property type="entry name" value="Beta-lactamase2"/>
    <property type="match status" value="1"/>
</dbReference>
<dbReference type="EMBL" id="CYPU01000007">
    <property type="protein sequence ID" value="CUH46129.1"/>
    <property type="molecule type" value="Genomic_DNA"/>
</dbReference>
<name>A0A0P1EB16_9RHOB</name>
<evidence type="ECO:0000313" key="9">
    <source>
        <dbReference type="EMBL" id="CUH46129.1"/>
    </source>
</evidence>
<comment type="similarity">
    <text evidence="2 6">Belongs to the class-A beta-lactamase family.</text>
</comment>
<dbReference type="Proteomes" id="UP000050783">
    <property type="component" value="Unassembled WGS sequence"/>
</dbReference>
<dbReference type="InterPro" id="IPR045155">
    <property type="entry name" value="Beta-lactam_cat"/>
</dbReference>
<sequence length="293" mass="31774">MRGLRKITTTLLFLITITVGLSTSAQAQPLTETVQSWERRLDARIGLLLYDPSKEWEVSYRADELFPMSSTFKTLLCGAVLAEVDAGTESLSDHVTYQSADLVDYSPVTSKHVETGMTVGALCEATVTISDNAAANLLLRRLDGPAGLTEFLRTNGDDITRLDRWETALNEAAPGDPRDTTTPRAILATLDRLLFGQALSPASSAQLRQWMIDDQVADGLIRAHVPDGWTIGDKTGAGGHGSRAIVAFLQTPEPRTYLAAIYLTESDAPFPERNAVLSDIGRAMISEIAARPD</sequence>
<reference evidence="9 10" key="1">
    <citation type="submission" date="2015-09" db="EMBL/GenBank/DDBJ databases">
        <authorList>
            <consortium name="Swine Surveillance"/>
        </authorList>
    </citation>
    <scope>NUCLEOTIDE SEQUENCE [LARGE SCALE GENOMIC DNA]</scope>
    <source>
        <strain evidence="9 10">CECT 4292</strain>
    </source>
</reference>
<dbReference type="PANTHER" id="PTHR35333">
    <property type="entry name" value="BETA-LACTAMASE"/>
    <property type="match status" value="1"/>
</dbReference>
<dbReference type="InterPro" id="IPR023650">
    <property type="entry name" value="Beta-lactam_class-A_AS"/>
</dbReference>
<dbReference type="GeneID" id="55491616"/>
<keyword evidence="7" id="KW-0732">Signal</keyword>
<feature type="domain" description="Beta-lactamase class A catalytic" evidence="8">
    <location>
        <begin position="47"/>
        <end position="262"/>
    </location>
</feature>
<feature type="signal peptide" evidence="7">
    <location>
        <begin position="1"/>
        <end position="27"/>
    </location>
</feature>
<keyword evidence="5 6" id="KW-0046">Antibiotic resistance</keyword>
<dbReference type="InterPro" id="IPR000871">
    <property type="entry name" value="Beta-lactam_class-A"/>
</dbReference>
<dbReference type="Gene3D" id="3.40.710.10">
    <property type="entry name" value="DD-peptidase/beta-lactamase superfamily"/>
    <property type="match status" value="1"/>
</dbReference>
<dbReference type="RefSeq" id="WP_058275991.1">
    <property type="nucleotide sequence ID" value="NZ_CYPU01000007.1"/>
</dbReference>
<dbReference type="OrthoDB" id="9784149at2"/>
<dbReference type="InterPro" id="IPR012338">
    <property type="entry name" value="Beta-lactam/transpept-like"/>
</dbReference>
<evidence type="ECO:0000256" key="2">
    <source>
        <dbReference type="ARBA" id="ARBA00009009"/>
    </source>
</evidence>
<dbReference type="AlphaFoldDB" id="A0A0P1EB16"/>
<dbReference type="PANTHER" id="PTHR35333:SF3">
    <property type="entry name" value="BETA-LACTAMASE-TYPE TRANSPEPTIDASE FOLD CONTAINING PROTEIN"/>
    <property type="match status" value="1"/>
</dbReference>
<dbReference type="GO" id="GO:0030655">
    <property type="term" value="P:beta-lactam antibiotic catabolic process"/>
    <property type="evidence" value="ECO:0007669"/>
    <property type="project" value="InterPro"/>
</dbReference>
<dbReference type="PROSITE" id="PS00146">
    <property type="entry name" value="BETA_LACTAMASE_A"/>
    <property type="match status" value="1"/>
</dbReference>
<dbReference type="GO" id="GO:0046677">
    <property type="term" value="P:response to antibiotic"/>
    <property type="evidence" value="ECO:0007669"/>
    <property type="project" value="UniProtKB-UniRule"/>
</dbReference>
<evidence type="ECO:0000256" key="4">
    <source>
        <dbReference type="ARBA" id="ARBA00022801"/>
    </source>
</evidence>
<evidence type="ECO:0000256" key="5">
    <source>
        <dbReference type="ARBA" id="ARBA00023251"/>
    </source>
</evidence>
<dbReference type="STRING" id="81569.RUM4293_04547"/>
<dbReference type="NCBIfam" id="NF033103">
    <property type="entry name" value="bla_class_A"/>
    <property type="match status" value="1"/>
</dbReference>
<evidence type="ECO:0000256" key="1">
    <source>
        <dbReference type="ARBA" id="ARBA00001526"/>
    </source>
</evidence>
<keyword evidence="4 6" id="KW-0378">Hydrolase</keyword>
<evidence type="ECO:0000256" key="3">
    <source>
        <dbReference type="ARBA" id="ARBA00012865"/>
    </source>
</evidence>
<protein>
    <recommendedName>
        <fullName evidence="3 6">Beta-lactamase</fullName>
        <ecNumber evidence="3 6">3.5.2.6</ecNumber>
    </recommendedName>
</protein>
<dbReference type="EC" id="3.5.2.6" evidence="3 6"/>
<feature type="chain" id="PRO_5006061404" description="Beta-lactamase" evidence="7">
    <location>
        <begin position="28"/>
        <end position="293"/>
    </location>
</feature>
<accession>A0A0P1EB16</accession>
<dbReference type="SUPFAM" id="SSF56601">
    <property type="entry name" value="beta-lactamase/transpeptidase-like"/>
    <property type="match status" value="1"/>
</dbReference>
<gene>
    <name evidence="9" type="primary">bla</name>
    <name evidence="9" type="ORF">RUA4292_00293</name>
</gene>
<evidence type="ECO:0000259" key="8">
    <source>
        <dbReference type="Pfam" id="PF13354"/>
    </source>
</evidence>
<organism evidence="9 10">
    <name type="scientific">Ruegeria atlantica</name>
    <dbReference type="NCBI Taxonomy" id="81569"/>
    <lineage>
        <taxon>Bacteria</taxon>
        <taxon>Pseudomonadati</taxon>
        <taxon>Pseudomonadota</taxon>
        <taxon>Alphaproteobacteria</taxon>
        <taxon>Rhodobacterales</taxon>
        <taxon>Roseobacteraceae</taxon>
        <taxon>Ruegeria</taxon>
    </lineage>
</organism>
<proteinExistence type="inferred from homology"/>
<dbReference type="PRINTS" id="PR00118">
    <property type="entry name" value="BLACTAMASEA"/>
</dbReference>
<evidence type="ECO:0000256" key="6">
    <source>
        <dbReference type="RuleBase" id="RU361140"/>
    </source>
</evidence>
<dbReference type="GO" id="GO:0008800">
    <property type="term" value="F:beta-lactamase activity"/>
    <property type="evidence" value="ECO:0007669"/>
    <property type="project" value="UniProtKB-UniRule"/>
</dbReference>
<evidence type="ECO:0000256" key="7">
    <source>
        <dbReference type="SAM" id="SignalP"/>
    </source>
</evidence>